<reference evidence="7 8" key="1">
    <citation type="submission" date="2018-02" db="EMBL/GenBank/DDBJ databases">
        <authorList>
            <person name="Cohen D.B."/>
            <person name="Kent A.D."/>
        </authorList>
    </citation>
    <scope>NUCLEOTIDE SEQUENCE [LARGE SCALE GENOMIC DNA]</scope>
    <source>
        <strain evidence="7">CIP109753</strain>
    </source>
</reference>
<dbReference type="SUPFAM" id="SSF53474">
    <property type="entry name" value="alpha/beta-Hydrolases"/>
    <property type="match status" value="1"/>
</dbReference>
<feature type="domain" description="Peptidase S9 prolyl oligopeptidase catalytic" evidence="5">
    <location>
        <begin position="496"/>
        <end position="708"/>
    </location>
</feature>
<organism evidence="7 8">
    <name type="scientific">Flavobacterium columnare</name>
    <dbReference type="NCBI Taxonomy" id="996"/>
    <lineage>
        <taxon>Bacteria</taxon>
        <taxon>Pseudomonadati</taxon>
        <taxon>Bacteroidota</taxon>
        <taxon>Flavobacteriia</taxon>
        <taxon>Flavobacteriales</taxon>
        <taxon>Flavobacteriaceae</taxon>
        <taxon>Flavobacterium</taxon>
    </lineage>
</organism>
<dbReference type="PRINTS" id="PR00862">
    <property type="entry name" value="PROLIGOPTASE"/>
</dbReference>
<dbReference type="Gene3D" id="2.130.10.120">
    <property type="entry name" value="Prolyl oligopeptidase, N-terminal domain"/>
    <property type="match status" value="1"/>
</dbReference>
<dbReference type="Gene3D" id="3.40.50.1820">
    <property type="entry name" value="alpha/beta hydrolase"/>
    <property type="match status" value="1"/>
</dbReference>
<dbReference type="EC" id="3.4.21.26" evidence="7"/>
<protein>
    <submittedName>
        <fullName evidence="7">Prolyl endopeptidase</fullName>
        <ecNumber evidence="7">3.4.21.26</ecNumber>
    </submittedName>
</protein>
<feature type="domain" description="Peptidase S9A N-terminal" evidence="6">
    <location>
        <begin position="30"/>
        <end position="428"/>
    </location>
</feature>
<dbReference type="SUPFAM" id="SSF50993">
    <property type="entry name" value="Peptidase/esterase 'gauge' domain"/>
    <property type="match status" value="1"/>
</dbReference>
<evidence type="ECO:0000256" key="4">
    <source>
        <dbReference type="ARBA" id="ARBA00022825"/>
    </source>
</evidence>
<sequence length="709" mass="81203">MRKKNVLFYFLFSFVNCFSQQNNYPPSQVATDTIFDKIIVDEYRNFENTKDEKVLQWLDEQTAYTLNHFNNNPLFKQTQNELELLNSRAKTKVSSIYRFLNGNSYFLRKELNEKVSKLYCTNNKTKTQQLVFDPEAFAKAQQNDKVFIADYKVSPDETKVAIAITNIGNEYGDIVILNRKTNKILNLSINNTNTKEIGGIVWLTANEIVFTYFPDIDKTSKNYIKNSELICYNIETKEKRILASKNNNPEIIIEDIDFLRFVYNNSKFDDFIYLKISGASTYKDFYYSTKNSISWKKLISKDDKVYDFKVFKDSIYLIVDTDKGRVIKKGAIIDFKIENTKTIITPATGLTLDSFIINQKGIYYICTKNGIEAKLYHYNNDKSIEIPLPKKSGRAVFRNAYLDSSNFWISLAGWTQSSTIYNYLGKEGKFVKETWSITEDFPEFNDVVVEELEIKTTDGELLPVSIIYKKGLKKHGKNKTVINVYGSYGISIKPFFNYNSLILLNRGAVIVYPHIRGGGEKGANWHQAGQKENKPNSWKDAIATAEFLIKNKYTSPNYLGITGDSAGGIVSCRAVQERPDLFGAFEAGVGALNMLRSEFAPNGGNSTKEFGTIKKENEFKALYEMDAYHNIKPNTNYPACYISASINDARVAYWEPAKFFAKFLKSTTNKQNAFLEISKEKGHIATNSSQQIDDSWLKSYFFFLTQLGK</sequence>
<dbReference type="InterPro" id="IPR023302">
    <property type="entry name" value="Pept_S9A_N"/>
</dbReference>
<evidence type="ECO:0000259" key="5">
    <source>
        <dbReference type="Pfam" id="PF00326"/>
    </source>
</evidence>
<dbReference type="GO" id="GO:0006508">
    <property type="term" value="P:proteolysis"/>
    <property type="evidence" value="ECO:0007669"/>
    <property type="project" value="UniProtKB-KW"/>
</dbReference>
<dbReference type="RefSeq" id="WP_105196528.1">
    <property type="nucleotide sequence ID" value="NZ_OLKH01000106.1"/>
</dbReference>
<keyword evidence="2" id="KW-0645">Protease</keyword>
<keyword evidence="3 7" id="KW-0378">Hydrolase</keyword>
<name>A0A2N9PC76_9FLAO</name>
<comment type="similarity">
    <text evidence="1">Belongs to the peptidase S9A family.</text>
</comment>
<dbReference type="Proteomes" id="UP000238180">
    <property type="component" value="Unassembled WGS sequence"/>
</dbReference>
<evidence type="ECO:0000313" key="7">
    <source>
        <dbReference type="EMBL" id="SPE77935.1"/>
    </source>
</evidence>
<dbReference type="PANTHER" id="PTHR11757:SF19">
    <property type="entry name" value="PROLYL ENDOPEPTIDASE-LIKE"/>
    <property type="match status" value="1"/>
</dbReference>
<evidence type="ECO:0000256" key="1">
    <source>
        <dbReference type="ARBA" id="ARBA00005228"/>
    </source>
</evidence>
<dbReference type="Pfam" id="PF02897">
    <property type="entry name" value="Peptidase_S9_N"/>
    <property type="match status" value="1"/>
</dbReference>
<proteinExistence type="inferred from homology"/>
<dbReference type="InterPro" id="IPR002470">
    <property type="entry name" value="Peptidase_S9A"/>
</dbReference>
<dbReference type="EMBL" id="OLKH01000106">
    <property type="protein sequence ID" value="SPE77935.1"/>
    <property type="molecule type" value="Genomic_DNA"/>
</dbReference>
<evidence type="ECO:0000259" key="6">
    <source>
        <dbReference type="Pfam" id="PF02897"/>
    </source>
</evidence>
<gene>
    <name evidence="7" type="primary">f1pep1_2</name>
    <name evidence="7" type="ORF">FLACOL_01949</name>
</gene>
<dbReference type="PANTHER" id="PTHR11757">
    <property type="entry name" value="PROTEASE FAMILY S9A OLIGOPEPTIDASE"/>
    <property type="match status" value="1"/>
</dbReference>
<accession>A0A2N9PC76</accession>
<dbReference type="Pfam" id="PF00326">
    <property type="entry name" value="Peptidase_S9"/>
    <property type="match status" value="1"/>
</dbReference>
<keyword evidence="4" id="KW-0720">Serine protease</keyword>
<dbReference type="InterPro" id="IPR001375">
    <property type="entry name" value="Peptidase_S9_cat"/>
</dbReference>
<evidence type="ECO:0000313" key="8">
    <source>
        <dbReference type="Proteomes" id="UP000238180"/>
    </source>
</evidence>
<dbReference type="AlphaFoldDB" id="A0A2N9PC76"/>
<dbReference type="InterPro" id="IPR051543">
    <property type="entry name" value="Serine_Peptidase_S9A"/>
</dbReference>
<evidence type="ECO:0000256" key="3">
    <source>
        <dbReference type="ARBA" id="ARBA00022801"/>
    </source>
</evidence>
<dbReference type="GO" id="GO:0004252">
    <property type="term" value="F:serine-type endopeptidase activity"/>
    <property type="evidence" value="ECO:0007669"/>
    <property type="project" value="UniProtKB-EC"/>
</dbReference>
<dbReference type="InterPro" id="IPR029058">
    <property type="entry name" value="AB_hydrolase_fold"/>
</dbReference>
<evidence type="ECO:0000256" key="2">
    <source>
        <dbReference type="ARBA" id="ARBA00022670"/>
    </source>
</evidence>